<keyword evidence="2" id="KW-1185">Reference proteome</keyword>
<name>A0ABM9IJQ5_RALPI</name>
<dbReference type="Proteomes" id="UP001189303">
    <property type="component" value="Unassembled WGS sequence"/>
</dbReference>
<evidence type="ECO:0000313" key="1">
    <source>
        <dbReference type="EMBL" id="CAJ0722686.1"/>
    </source>
</evidence>
<proteinExistence type="predicted"/>
<comment type="caution">
    <text evidence="1">The sequence shown here is derived from an EMBL/GenBank/DDBJ whole genome shotgun (WGS) entry which is preliminary data.</text>
</comment>
<reference evidence="1 2" key="1">
    <citation type="submission" date="2023-07" db="EMBL/GenBank/DDBJ databases">
        <authorList>
            <person name="Peeters C."/>
        </authorList>
    </citation>
    <scope>NUCLEOTIDE SEQUENCE [LARGE SCALE GENOMIC DNA]</scope>
    <source>
        <strain evidence="1 2">R-38712</strain>
    </source>
</reference>
<accession>A0ABM9IJQ5</accession>
<gene>
    <name evidence="1" type="ORF">R38712_01225</name>
</gene>
<dbReference type="RefSeq" id="WP_012762512.1">
    <property type="nucleotide sequence ID" value="NZ_CATWFT010000002.1"/>
</dbReference>
<evidence type="ECO:0000313" key="2">
    <source>
        <dbReference type="Proteomes" id="UP001189303"/>
    </source>
</evidence>
<organism evidence="1 2">
    <name type="scientific">Ralstonia pickettii</name>
    <name type="common">Burkholderia pickettii</name>
    <dbReference type="NCBI Taxonomy" id="329"/>
    <lineage>
        <taxon>Bacteria</taxon>
        <taxon>Pseudomonadati</taxon>
        <taxon>Pseudomonadota</taxon>
        <taxon>Betaproteobacteria</taxon>
        <taxon>Burkholderiales</taxon>
        <taxon>Burkholderiaceae</taxon>
        <taxon>Ralstonia</taxon>
    </lineage>
</organism>
<dbReference type="EMBL" id="CATWFT010000002">
    <property type="protein sequence ID" value="CAJ0722686.1"/>
    <property type="molecule type" value="Genomic_DNA"/>
</dbReference>
<evidence type="ECO:0008006" key="3">
    <source>
        <dbReference type="Google" id="ProtNLM"/>
    </source>
</evidence>
<protein>
    <recommendedName>
        <fullName evidence="3">Single-stranded DNA-binding protein</fullName>
    </recommendedName>
</protein>
<sequence>MSNTQKLTIIAINSRNGVSAKTGRPYSMHEAQCILTEEVVDATGATAAQVKVGRVNVADELKDTTPGDYLADYKLFVSRDGELVARIVGLKALNMRPAANAQKAQAAAS</sequence>